<evidence type="ECO:0000256" key="1">
    <source>
        <dbReference type="ARBA" id="ARBA00004479"/>
    </source>
</evidence>
<name>A0A0A0A154_CHAVO</name>
<evidence type="ECO:0000256" key="7">
    <source>
        <dbReference type="ARBA" id="ARBA00023180"/>
    </source>
</evidence>
<evidence type="ECO:0000256" key="10">
    <source>
        <dbReference type="SAM" id="MobiDB-lite"/>
    </source>
</evidence>
<dbReference type="PANTHER" id="PTHR46608:SF3">
    <property type="entry name" value="T-CELL IMMUNOGLOBULIN AND MUCIN DOMAIN-CONTAINING PROTEIN 4"/>
    <property type="match status" value="1"/>
</dbReference>
<keyword evidence="4 11" id="KW-1133">Transmembrane helix</keyword>
<feature type="non-terminal residue" evidence="13">
    <location>
        <position position="1"/>
    </location>
</feature>
<organism evidence="13 14">
    <name type="scientific">Charadrius vociferus</name>
    <name type="common">Killdeer</name>
    <name type="synonym">Aegialitis vocifera</name>
    <dbReference type="NCBI Taxonomy" id="50402"/>
    <lineage>
        <taxon>Eukaryota</taxon>
        <taxon>Metazoa</taxon>
        <taxon>Chordata</taxon>
        <taxon>Craniata</taxon>
        <taxon>Vertebrata</taxon>
        <taxon>Euteleostomi</taxon>
        <taxon>Archelosauria</taxon>
        <taxon>Archosauria</taxon>
        <taxon>Dinosauria</taxon>
        <taxon>Saurischia</taxon>
        <taxon>Theropoda</taxon>
        <taxon>Coelurosauria</taxon>
        <taxon>Aves</taxon>
        <taxon>Neognathae</taxon>
        <taxon>Neoaves</taxon>
        <taxon>Charadriiformes</taxon>
        <taxon>Charadriidae</taxon>
        <taxon>Charadrius</taxon>
    </lineage>
</organism>
<dbReference type="EMBL" id="KL870248">
    <property type="protein sequence ID" value="KGL87133.1"/>
    <property type="molecule type" value="Genomic_DNA"/>
</dbReference>
<dbReference type="SUPFAM" id="SSF48726">
    <property type="entry name" value="Immunoglobulin"/>
    <property type="match status" value="1"/>
</dbReference>
<feature type="region of interest" description="Disordered" evidence="10">
    <location>
        <begin position="138"/>
        <end position="179"/>
    </location>
</feature>
<dbReference type="GO" id="GO:0060097">
    <property type="term" value="P:cytoskeletal rearrangement involved in phagocytosis, engulfment"/>
    <property type="evidence" value="ECO:0007669"/>
    <property type="project" value="TreeGrafter"/>
</dbReference>
<evidence type="ECO:0000313" key="14">
    <source>
        <dbReference type="Proteomes" id="UP000053858"/>
    </source>
</evidence>
<keyword evidence="3" id="KW-0732">Signal</keyword>
<gene>
    <name evidence="13" type="ORF">N301_00593</name>
</gene>
<keyword evidence="8" id="KW-0393">Immunoglobulin domain</keyword>
<evidence type="ECO:0000256" key="5">
    <source>
        <dbReference type="ARBA" id="ARBA00023136"/>
    </source>
</evidence>
<dbReference type="InterPro" id="IPR013783">
    <property type="entry name" value="Ig-like_fold"/>
</dbReference>
<evidence type="ECO:0000256" key="4">
    <source>
        <dbReference type="ARBA" id="ARBA00022989"/>
    </source>
</evidence>
<evidence type="ECO:0000256" key="3">
    <source>
        <dbReference type="ARBA" id="ARBA00022729"/>
    </source>
</evidence>
<evidence type="ECO:0000256" key="8">
    <source>
        <dbReference type="ARBA" id="ARBA00023319"/>
    </source>
</evidence>
<feature type="non-terminal residue" evidence="13">
    <location>
        <position position="230"/>
    </location>
</feature>
<dbReference type="SMART" id="SM00409">
    <property type="entry name" value="IG"/>
    <property type="match status" value="1"/>
</dbReference>
<reference evidence="14" key="1">
    <citation type="journal article" date="2014" name="Science">
        <title>Comparative genomics reveals insights into avian genome evolution and adaptation.</title>
        <authorList>
            <consortium name="Avian Genome Consortium"/>
            <person name="Zhang G."/>
            <person name="Li C."/>
            <person name="Li Q."/>
            <person name="Li B."/>
            <person name="Larkin D.M."/>
            <person name="Lee C."/>
            <person name="Storz J.F."/>
            <person name="Antunes A."/>
            <person name="Greenwold M.J."/>
            <person name="Meredith R.W."/>
            <person name="Odeen A."/>
            <person name="Cui J."/>
            <person name="Zhou Q."/>
            <person name="Xu L."/>
            <person name="Pan H."/>
            <person name="Wang Z."/>
            <person name="Jin L."/>
            <person name="Zhang P."/>
            <person name="Hu H."/>
            <person name="Yang W."/>
            <person name="Hu J."/>
            <person name="Xiao J."/>
            <person name="Yang Z."/>
            <person name="Liu Y."/>
            <person name="Xie Q."/>
            <person name="Yu H."/>
            <person name="Lian J."/>
            <person name="Wen P."/>
            <person name="Zhang F."/>
            <person name="Li H."/>
            <person name="Zeng Y."/>
            <person name="Xiong Z."/>
            <person name="Liu S."/>
            <person name="Zhou L."/>
            <person name="Huang Z."/>
            <person name="An N."/>
            <person name="Wang J."/>
            <person name="Zheng Q."/>
            <person name="Xiong Y."/>
            <person name="Wang G."/>
            <person name="Wang B."/>
            <person name="Wang J."/>
            <person name="Fan Y."/>
            <person name="da Fonseca R.R."/>
            <person name="Alfaro-Nunez A."/>
            <person name="Schubert M."/>
            <person name="Orlando L."/>
            <person name="Mourier T."/>
            <person name="Howard J.T."/>
            <person name="Ganapathy G."/>
            <person name="Pfenning A."/>
            <person name="Whitney O."/>
            <person name="Rivas M.V."/>
            <person name="Hara E."/>
            <person name="Smith J."/>
            <person name="Farre M."/>
            <person name="Narayan J."/>
            <person name="Slavov G."/>
            <person name="Romanov M.N."/>
            <person name="Borges R."/>
            <person name="Machado J.P."/>
            <person name="Khan I."/>
            <person name="Springer M.S."/>
            <person name="Gatesy J."/>
            <person name="Hoffmann F.G."/>
            <person name="Opazo J.C."/>
            <person name="Hastad O."/>
            <person name="Sawyer R.H."/>
            <person name="Kim H."/>
            <person name="Kim K.W."/>
            <person name="Kim H.J."/>
            <person name="Cho S."/>
            <person name="Li N."/>
            <person name="Huang Y."/>
            <person name="Bruford M.W."/>
            <person name="Zhan X."/>
            <person name="Dixon A."/>
            <person name="Bertelsen M.F."/>
            <person name="Derryberry E."/>
            <person name="Warren W."/>
            <person name="Wilson R.K."/>
            <person name="Li S."/>
            <person name="Ray D.A."/>
            <person name="Green R.E."/>
            <person name="O'Brien S.J."/>
            <person name="Griffin D."/>
            <person name="Johnson W.E."/>
            <person name="Haussler D."/>
            <person name="Ryder O.A."/>
            <person name="Willerslev E."/>
            <person name="Graves G.R."/>
            <person name="Alstrom P."/>
            <person name="Fjeldsa J."/>
            <person name="Mindell D.P."/>
            <person name="Edwards S.V."/>
            <person name="Braun E.L."/>
            <person name="Rahbek C."/>
            <person name="Burt D.W."/>
            <person name="Houde P."/>
            <person name="Zhang Y."/>
            <person name="Yang H."/>
            <person name="Wang J."/>
            <person name="Jarvis E.D."/>
            <person name="Gilbert M.T."/>
            <person name="Wang J."/>
        </authorList>
    </citation>
    <scope>NUCLEOTIDE SEQUENCE [LARGE SCALE GENOMIC DNA]</scope>
</reference>
<evidence type="ECO:0000256" key="6">
    <source>
        <dbReference type="ARBA" id="ARBA00023157"/>
    </source>
</evidence>
<evidence type="ECO:0000256" key="9">
    <source>
        <dbReference type="ARBA" id="ARBA00038203"/>
    </source>
</evidence>
<dbReference type="InterPro" id="IPR007110">
    <property type="entry name" value="Ig-like_dom"/>
</dbReference>
<keyword evidence="2 11" id="KW-0812">Transmembrane</keyword>
<dbReference type="AlphaFoldDB" id="A0A0A0A154"/>
<dbReference type="GO" id="GO:0043277">
    <property type="term" value="P:apoptotic cell clearance"/>
    <property type="evidence" value="ECO:0007669"/>
    <property type="project" value="TreeGrafter"/>
</dbReference>
<keyword evidence="6" id="KW-1015">Disulfide bond</keyword>
<feature type="transmembrane region" description="Helical" evidence="11">
    <location>
        <begin position="208"/>
        <end position="229"/>
    </location>
</feature>
<dbReference type="InterPro" id="IPR003599">
    <property type="entry name" value="Ig_sub"/>
</dbReference>
<dbReference type="Gene3D" id="2.60.40.10">
    <property type="entry name" value="Immunoglobulins"/>
    <property type="match status" value="1"/>
</dbReference>
<keyword evidence="7" id="KW-0325">Glycoprotein</keyword>
<sequence length="230" mass="24755">LHALCSTATFVSLSTGPTASESLVKGKVGQDITVPCSYRVRSPQDITSMCWGRGRCPSSKCNGIIIWTNGWKVTEQYNRRYTLKGNLTMGDVSLTIMNAEEADSGTYCCRVEISGWFNDEISNHKVVVEKARISTASPHTYTSEQTSAPGSTGESSSTITRTWPSVSASEAPQTAPGPCSNISDCSGVTSNLQNQSVSHPSQQNSENWLYIGIGLCVVLLAILFLALFLT</sequence>
<feature type="domain" description="Ig-like" evidence="12">
    <location>
        <begin position="17"/>
        <end position="134"/>
    </location>
</feature>
<dbReference type="InterPro" id="IPR036179">
    <property type="entry name" value="Ig-like_dom_sf"/>
</dbReference>
<dbReference type="Pfam" id="PF07686">
    <property type="entry name" value="V-set"/>
    <property type="match status" value="1"/>
</dbReference>
<dbReference type="FunFam" id="2.60.40.10:FF:000774">
    <property type="entry name" value="Hepatitis A virus cellular receptor 1"/>
    <property type="match status" value="1"/>
</dbReference>
<dbReference type="GO" id="GO:0001786">
    <property type="term" value="F:phosphatidylserine binding"/>
    <property type="evidence" value="ECO:0007669"/>
    <property type="project" value="TreeGrafter"/>
</dbReference>
<dbReference type="GO" id="GO:0016020">
    <property type="term" value="C:membrane"/>
    <property type="evidence" value="ECO:0007669"/>
    <property type="project" value="UniProtKB-SubCell"/>
</dbReference>
<protein>
    <recommendedName>
        <fullName evidence="12">Ig-like domain-containing protein</fullName>
    </recommendedName>
</protein>
<accession>A0A0A0A154</accession>
<keyword evidence="14" id="KW-1185">Reference proteome</keyword>
<evidence type="ECO:0000313" key="13">
    <source>
        <dbReference type="EMBL" id="KGL87133.1"/>
    </source>
</evidence>
<comment type="subcellular location">
    <subcellularLocation>
        <location evidence="1">Membrane</location>
        <topology evidence="1">Single-pass type I membrane protein</topology>
    </subcellularLocation>
</comment>
<keyword evidence="5 11" id="KW-0472">Membrane</keyword>
<dbReference type="PROSITE" id="PS50835">
    <property type="entry name" value="IG_LIKE"/>
    <property type="match status" value="1"/>
</dbReference>
<feature type="compositionally biased region" description="Polar residues" evidence="10">
    <location>
        <begin position="138"/>
        <end position="172"/>
    </location>
</feature>
<dbReference type="InterPro" id="IPR013106">
    <property type="entry name" value="Ig_V-set"/>
</dbReference>
<proteinExistence type="inferred from homology"/>
<comment type="similarity">
    <text evidence="9">Belongs to the immunoglobulin superfamily. TIM family.</text>
</comment>
<evidence type="ECO:0000256" key="2">
    <source>
        <dbReference type="ARBA" id="ARBA00022692"/>
    </source>
</evidence>
<evidence type="ECO:0000256" key="11">
    <source>
        <dbReference type="SAM" id="Phobius"/>
    </source>
</evidence>
<dbReference type="STRING" id="50402.A0A0A0A154"/>
<dbReference type="PANTHER" id="PTHR46608">
    <property type="entry name" value="T-CELL IMMUNOGLOBULIN AND MUCIN DOMAIN-CONTAINING PROTEIN 4"/>
    <property type="match status" value="1"/>
</dbReference>
<dbReference type="Proteomes" id="UP000053858">
    <property type="component" value="Unassembled WGS sequence"/>
</dbReference>
<evidence type="ECO:0000259" key="12">
    <source>
        <dbReference type="PROSITE" id="PS50835"/>
    </source>
</evidence>